<dbReference type="Proteomes" id="UP000036955">
    <property type="component" value="Unassembled WGS sequence"/>
</dbReference>
<keyword evidence="1" id="KW-0472">Membrane</keyword>
<proteinExistence type="predicted"/>
<evidence type="ECO:0008006" key="4">
    <source>
        <dbReference type="Google" id="ProtNLM"/>
    </source>
</evidence>
<dbReference type="OrthoDB" id="9789029at2"/>
<keyword evidence="1" id="KW-1133">Transmembrane helix</keyword>
<keyword evidence="1" id="KW-0812">Transmembrane</keyword>
<name>A0A0L1M044_PSESX</name>
<accession>A0A0L1M044</accession>
<gene>
    <name evidence="2" type="ORF">ACS77_22615</name>
</gene>
<organism evidence="2 3">
    <name type="scientific">Pseudomonas syringae</name>
    <dbReference type="NCBI Taxonomy" id="317"/>
    <lineage>
        <taxon>Bacteria</taxon>
        <taxon>Pseudomonadati</taxon>
        <taxon>Pseudomonadota</taxon>
        <taxon>Gammaproteobacteria</taxon>
        <taxon>Pseudomonadales</taxon>
        <taxon>Pseudomonadaceae</taxon>
        <taxon>Pseudomonas</taxon>
    </lineage>
</organism>
<feature type="transmembrane region" description="Helical" evidence="1">
    <location>
        <begin position="37"/>
        <end position="58"/>
    </location>
</feature>
<feature type="transmembrane region" description="Helical" evidence="1">
    <location>
        <begin position="64"/>
        <end position="93"/>
    </location>
</feature>
<sequence>MIWWQIDSIIMLSYGLVHSCLTTKPAINLYSRIFPAWSWNIGMCLFSAATLIVGIIYWQPSGHYIYILIPGSPLFHFAALSMVTLLGLTIYCFRYGSTFWQWLGIRQLIARVRNEKIPEPYRLRQEGIKRYIRFPHHTFLMLFFWAHPIMTYDTLLFSIGTTIYMYLGTYHMDSRMEEIFGDQWRIYKKDTGLMLPSLRALARLYADLRQRPNVIE</sequence>
<comment type="caution">
    <text evidence="2">The sequence shown here is derived from an EMBL/GenBank/DDBJ whole genome shotgun (WGS) entry which is preliminary data.</text>
</comment>
<dbReference type="EMBL" id="LFQK01000047">
    <property type="protein sequence ID" value="KNH21900.1"/>
    <property type="molecule type" value="Genomic_DNA"/>
</dbReference>
<dbReference type="Gene3D" id="1.20.120.1630">
    <property type="match status" value="1"/>
</dbReference>
<evidence type="ECO:0000256" key="1">
    <source>
        <dbReference type="SAM" id="Phobius"/>
    </source>
</evidence>
<feature type="transmembrane region" description="Helical" evidence="1">
    <location>
        <begin position="139"/>
        <end position="167"/>
    </location>
</feature>
<dbReference type="PATRIC" id="fig|317.197.peg.4444"/>
<evidence type="ECO:0000313" key="2">
    <source>
        <dbReference type="EMBL" id="KNH21900.1"/>
    </source>
</evidence>
<reference evidence="2 3" key="1">
    <citation type="submission" date="2015-06" db="EMBL/GenBank/DDBJ databases">
        <authorList>
            <person name="Hoefler B.C."/>
            <person name="Straight P.D."/>
        </authorList>
    </citation>
    <scope>NUCLEOTIDE SEQUENCE [LARGE SCALE GENOMIC DNA]</scope>
    <source>
        <strain evidence="2 3">Riq4</strain>
    </source>
</reference>
<protein>
    <recommendedName>
        <fullName evidence="4">Methanethiol S-methyltransferase</fullName>
    </recommendedName>
</protein>
<dbReference type="AlphaFoldDB" id="A0A0L1M044"/>
<evidence type="ECO:0000313" key="3">
    <source>
        <dbReference type="Proteomes" id="UP000036955"/>
    </source>
</evidence>